<organism evidence="1 2">
    <name type="scientific">Ammonicoccus fulvus</name>
    <dbReference type="NCBI Taxonomy" id="3138240"/>
    <lineage>
        <taxon>Bacteria</taxon>
        <taxon>Bacillati</taxon>
        <taxon>Actinomycetota</taxon>
        <taxon>Actinomycetes</taxon>
        <taxon>Propionibacteriales</taxon>
        <taxon>Propionibacteriaceae</taxon>
        <taxon>Ammonicoccus</taxon>
    </lineage>
</organism>
<name>A0ABZ3FSL4_9ACTN</name>
<keyword evidence="2" id="KW-1185">Reference proteome</keyword>
<gene>
    <name evidence="1" type="ORF">AADG42_12915</name>
</gene>
<protein>
    <submittedName>
        <fullName evidence="1">Uncharacterized protein</fullName>
    </submittedName>
</protein>
<dbReference type="EMBL" id="CP154795">
    <property type="protein sequence ID" value="XAN08165.1"/>
    <property type="molecule type" value="Genomic_DNA"/>
</dbReference>
<evidence type="ECO:0000313" key="1">
    <source>
        <dbReference type="EMBL" id="XAN08165.1"/>
    </source>
</evidence>
<dbReference type="Proteomes" id="UP001442841">
    <property type="component" value="Chromosome"/>
</dbReference>
<evidence type="ECO:0000313" key="2">
    <source>
        <dbReference type="Proteomes" id="UP001442841"/>
    </source>
</evidence>
<sequence>MNVDRIAVDAERNENLRSALDDWSVEAGGIDEASVAEAAAVLGDSS</sequence>
<reference evidence="1 2" key="1">
    <citation type="submission" date="2024-04" db="EMBL/GenBank/DDBJ databases">
        <title>Isolation of an actinomycete strain from pig manure.</title>
        <authorList>
            <person name="Gong T."/>
            <person name="Yu Z."/>
            <person name="An M."/>
            <person name="Wei C."/>
            <person name="Yang W."/>
            <person name="Liu L."/>
        </authorList>
    </citation>
    <scope>NUCLEOTIDE SEQUENCE [LARGE SCALE GENOMIC DNA]</scope>
    <source>
        <strain evidence="1 2">ZF39</strain>
    </source>
</reference>
<accession>A0ABZ3FSL4</accession>
<dbReference type="RefSeq" id="WP_425309621.1">
    <property type="nucleotide sequence ID" value="NZ_CP154795.1"/>
</dbReference>
<proteinExistence type="predicted"/>